<sequence>MLILTLFKNPYLMKLREETIGWLYTISGLDEKSFPIGIKNVNMKELAVIFPLLLLAISFVFKNFMLSLAFITPVIFIVFYEEKSMDEFQYVYHFVKFYIASLTPKEEKKKSKEKPKKIEIKYKDEITIAVSTLIAVLNVSTFVEIFELKFDYPISLLKILLFAVEAGVAIGLTIAKIIKK</sequence>
<geneLocation type="plasmid" evidence="2">
    <name>pARN3</name>
</geneLocation>
<organism evidence="2">
    <name type="scientific">Saccharolobus islandicus</name>
    <name type="common">Sulfolobus islandicus</name>
    <dbReference type="NCBI Taxonomy" id="43080"/>
    <lineage>
        <taxon>Archaea</taxon>
        <taxon>Thermoproteota</taxon>
        <taxon>Thermoprotei</taxon>
        <taxon>Sulfolobales</taxon>
        <taxon>Sulfolobaceae</taxon>
        <taxon>Saccharolobus</taxon>
    </lineage>
</organism>
<protein>
    <submittedName>
        <fullName evidence="2">Uncharacterized protein</fullName>
    </submittedName>
</protein>
<accession>Q5W2V9</accession>
<keyword evidence="2" id="KW-0614">Plasmid</keyword>
<evidence type="ECO:0000313" key="2">
    <source>
        <dbReference type="EMBL" id="CAG38187.1"/>
    </source>
</evidence>
<reference evidence="2" key="1">
    <citation type="journal article" date="2004" name="Archaea">
        <title>Genomic comparison of archaeal conjugative plasmids from Sulfolobus.</title>
        <authorList>
            <person name="Greve B."/>
            <person name="Jensen S."/>
            <person name="Bruegger K."/>
            <person name="Zillig W."/>
            <person name="Garrett R.A."/>
        </authorList>
    </citation>
    <scope>NUCLEOTIDE SEQUENCE [LARGE SCALE GENOMIC DNA]</scope>
    <source>
        <plasmid evidence="2">pARN3</plasmid>
    </source>
</reference>
<keyword evidence="1" id="KW-0812">Transmembrane</keyword>
<dbReference type="AlphaFoldDB" id="Q5W2V9"/>
<dbReference type="EMBL" id="AJ748322">
    <property type="protein sequence ID" value="CAG38187.1"/>
    <property type="molecule type" value="Genomic_DNA"/>
</dbReference>
<feature type="transmembrane region" description="Helical" evidence="1">
    <location>
        <begin position="49"/>
        <end position="80"/>
    </location>
</feature>
<keyword evidence="1" id="KW-0472">Membrane</keyword>
<proteinExistence type="predicted"/>
<name>Q5W2V9_SACIS</name>
<evidence type="ECO:0000256" key="1">
    <source>
        <dbReference type="SAM" id="Phobius"/>
    </source>
</evidence>
<keyword evidence="1" id="KW-1133">Transmembrane helix</keyword>
<feature type="transmembrane region" description="Helical" evidence="1">
    <location>
        <begin position="152"/>
        <end position="175"/>
    </location>
</feature>
<feature type="transmembrane region" description="Helical" evidence="1">
    <location>
        <begin position="126"/>
        <end position="146"/>
    </location>
</feature>